<dbReference type="FunFam" id="1.20.1250.10:FF:000056">
    <property type="entry name" value="Colony-stimulating factor 1b (macrophage)"/>
    <property type="match status" value="1"/>
</dbReference>
<dbReference type="GO" id="GO:0016020">
    <property type="term" value="C:membrane"/>
    <property type="evidence" value="ECO:0007669"/>
    <property type="project" value="InterPro"/>
</dbReference>
<reference evidence="1 2" key="1">
    <citation type="submission" date="2018-03" db="EMBL/GenBank/DDBJ databases">
        <title>Draft genome sequence of Rohu Carp (Labeo rohita).</title>
        <authorList>
            <person name="Das P."/>
            <person name="Kushwaha B."/>
            <person name="Joshi C.G."/>
            <person name="Kumar D."/>
            <person name="Nagpure N.S."/>
            <person name="Sahoo L."/>
            <person name="Das S.P."/>
            <person name="Bit A."/>
            <person name="Patnaik S."/>
            <person name="Meher P.K."/>
            <person name="Jayasankar P."/>
            <person name="Koringa P.G."/>
            <person name="Patel N.V."/>
            <person name="Hinsu A.T."/>
            <person name="Kumar R."/>
            <person name="Pandey M."/>
            <person name="Agarwal S."/>
            <person name="Srivastava S."/>
            <person name="Singh M."/>
            <person name="Iquebal M.A."/>
            <person name="Jaiswal S."/>
            <person name="Angadi U.B."/>
            <person name="Kumar N."/>
            <person name="Raza M."/>
            <person name="Shah T.M."/>
            <person name="Rai A."/>
            <person name="Jena J.K."/>
        </authorList>
    </citation>
    <scope>NUCLEOTIDE SEQUENCE [LARGE SCALE GENOMIC DNA]</scope>
    <source>
        <strain evidence="1">DASCIFA01</strain>
        <tissue evidence="1">Testis</tissue>
    </source>
</reference>
<keyword evidence="2" id="KW-1185">Reference proteome</keyword>
<dbReference type="Gene3D" id="1.20.1250.10">
    <property type="match status" value="1"/>
</dbReference>
<name>A0A498LE64_LABRO</name>
<evidence type="ECO:0000313" key="2">
    <source>
        <dbReference type="Proteomes" id="UP000290572"/>
    </source>
</evidence>
<dbReference type="GO" id="GO:0005615">
    <property type="term" value="C:extracellular space"/>
    <property type="evidence" value="ECO:0007669"/>
    <property type="project" value="TreeGrafter"/>
</dbReference>
<dbReference type="STRING" id="84645.A0A498LE64"/>
<dbReference type="AlphaFoldDB" id="A0A498LE64"/>
<organism evidence="1 2">
    <name type="scientific">Labeo rohita</name>
    <name type="common">Indian major carp</name>
    <name type="synonym">Cyprinus rohita</name>
    <dbReference type="NCBI Taxonomy" id="84645"/>
    <lineage>
        <taxon>Eukaryota</taxon>
        <taxon>Metazoa</taxon>
        <taxon>Chordata</taxon>
        <taxon>Craniata</taxon>
        <taxon>Vertebrata</taxon>
        <taxon>Euteleostomi</taxon>
        <taxon>Actinopterygii</taxon>
        <taxon>Neopterygii</taxon>
        <taxon>Teleostei</taxon>
        <taxon>Ostariophysi</taxon>
        <taxon>Cypriniformes</taxon>
        <taxon>Cyprinidae</taxon>
        <taxon>Labeoninae</taxon>
        <taxon>Labeonini</taxon>
        <taxon>Labeo</taxon>
    </lineage>
</organism>
<dbReference type="InterPro" id="IPR008001">
    <property type="entry name" value="MCSF-1"/>
</dbReference>
<dbReference type="InterPro" id="IPR009079">
    <property type="entry name" value="4_helix_cytokine-like_core"/>
</dbReference>
<protein>
    <submittedName>
        <fullName evidence="1">Macrophage colony-stimulating factor 1</fullName>
    </submittedName>
</protein>
<dbReference type="PANTHER" id="PTHR10058:SF0">
    <property type="entry name" value="MACROPHAGE COLONY-STIMULATING FACTOR 1"/>
    <property type="match status" value="1"/>
</dbReference>
<comment type="caution">
    <text evidence="1">The sequence shown here is derived from an EMBL/GenBank/DDBJ whole genome shotgun (WGS) entry which is preliminary data.</text>
</comment>
<sequence>MLVCQVHIKNQLQNGCSITYTFTERQNLSAVCYVKAAFPHILELLNTQFRYAKDSDNYRYTNSLKNLIYNIYSQRCIPPINDEIEDSPVKFVRTHVTLPRAALEKAGEVIRMYMGLMTQSNKPVDWNCEEEYTEDYPESTTEPLSQTAAEAKGIEIVVCNILPSFRVRPFWRPPPCVSLRTCTHGEVHRELGRRRFSCGMRISSPEHPE</sequence>
<proteinExistence type="predicted"/>
<accession>A0A498LE64</accession>
<dbReference type="Pfam" id="PF05337">
    <property type="entry name" value="CSF-1"/>
    <property type="match status" value="1"/>
</dbReference>
<dbReference type="GO" id="GO:0005125">
    <property type="term" value="F:cytokine activity"/>
    <property type="evidence" value="ECO:0007669"/>
    <property type="project" value="InterPro"/>
</dbReference>
<gene>
    <name evidence="1" type="ORF">ROHU_032765</name>
</gene>
<dbReference type="PANTHER" id="PTHR10058">
    <property type="entry name" value="MACROPHAGE COLONY STIMULATING FACTOR"/>
    <property type="match status" value="1"/>
</dbReference>
<evidence type="ECO:0000313" key="1">
    <source>
        <dbReference type="EMBL" id="RXN06531.1"/>
    </source>
</evidence>
<dbReference type="GO" id="GO:0008083">
    <property type="term" value="F:growth factor activity"/>
    <property type="evidence" value="ECO:0007669"/>
    <property type="project" value="InterPro"/>
</dbReference>
<dbReference type="EMBL" id="QBIY01013364">
    <property type="protein sequence ID" value="RXN06531.1"/>
    <property type="molecule type" value="Genomic_DNA"/>
</dbReference>
<dbReference type="Proteomes" id="UP000290572">
    <property type="component" value="Unassembled WGS sequence"/>
</dbReference>
<dbReference type="SUPFAM" id="SSF47266">
    <property type="entry name" value="4-helical cytokines"/>
    <property type="match status" value="1"/>
</dbReference>